<feature type="domain" description="RDRP core" evidence="2">
    <location>
        <begin position="404"/>
        <end position="994"/>
    </location>
</feature>
<evidence type="ECO:0000256" key="1">
    <source>
        <dbReference type="RuleBase" id="RU363098"/>
    </source>
</evidence>
<keyword evidence="4" id="KW-1185">Reference proteome</keyword>
<gene>
    <name evidence="3" type="ORF">AGABI1DRAFT_56593</name>
</gene>
<sequence>MEIFMRNIPFNWGELDVKGALAIHLHGPKFPGIKPNFKVSLHPVKQGKRFKFGTFTLVDPRIAIRFLEIYGGNDPLELITMDQSRIDFQQSKDSANENVLDDLARSPWIDPSEERKRKKRNETLYSDSSRLPLKLVQFGWMCRDGVFSIEGEAYHHPSFFCFDPERKEAHITFLPKRYSPNTYVIAIRQQSILSTSAHTSMDNQAVIHLQLEIPPTFLRRGPNDRQYYRLSSLPFRSFHPRATPYISVSVRLVLVSQKDLRKFLRLVNLADLHRAQNHIIRTEYRKLFTDDELDRVEKGILSFEWRVAFQLESLLRNMDIDTTELLGLLPRVDELVNSYGSLYVADLLKTFSKRVHSLIHDRRDTLNVVISCLDSCHEEVMKLGNSTSPLLVDEALCQTFHAMVTPTTILLTGPFPERSNRVIRRYGKRNEDNFLRVEFREEDGLQYRLDRDVNGRASLRHRISPILKEKIVIAGRSFDFLAYSQSALREHSVWFCRPFVDSDLGEVDAARIIQDLGTFDNLSYDKELINCPARYAARLSQAFTATEAATFRVEEPQIRKDIKTNDKQYIFTDGCGCMSEDFAREIWQTMHPKGRDSEEDFPRAYQIRYAGSKGMLSVDYKLKGSRTFVVRPSMIKFDAPEAKEIEIVRGIKNPTPYYFNRPLIMLLEGLGVNYDVLQHFQDKAVAKTQDATLALQDAIDLLENHGLGSSFRRPSTMQNIIQLGIDALQSDAFYGRLLRVAVYHALRDLKNNARIPIPDAWTLVGVADEHNFLGKNEIFACIKKSDGEMIYLEGHVLVSRSPCIHPGDVQVVSAIGRPPKGSCFEVESLQNTVVFSTKGNRPIPSCLGGGDLDGDIYNLLPLAVHKSLTPLRYFKPGKYTSGERKCLDKPSTMKDVADFVMEYIISDVIGLVANRWLVIADQSQFGIQDRVCLRLAQLHSDAVDYPKTGNPVSVAEIPKLKFPLPDWSAPETVDPDPVNYYPSQSAVGRLSRAIDLRQHESSLPGHAPCDVSADSMVSTMNPRLVEAVRERISGYIDDLKPDVLIEDLFQRFSTRLLQIAYECNLNHRNAKPLSEEEIMIGTITQKTPQPRMRKEKISKLRESTDVLVRQVREALEGDESKPVKRYLRDAWDAWNLSMTESTKGRFGAGGFGWVALGALLNAMVTLEETEKEPSSS</sequence>
<dbReference type="RefSeq" id="XP_007328098.1">
    <property type="nucleotide sequence ID" value="XM_007328036.1"/>
</dbReference>
<dbReference type="OMA" id="KNEIFAC"/>
<dbReference type="PANTHER" id="PTHR23079">
    <property type="entry name" value="RNA-DEPENDENT RNA POLYMERASE"/>
    <property type="match status" value="1"/>
</dbReference>
<dbReference type="InParanoid" id="K5Y0B8"/>
<keyword evidence="1" id="KW-0548">Nucleotidyltransferase</keyword>
<dbReference type="GO" id="GO:0003968">
    <property type="term" value="F:RNA-directed RNA polymerase activity"/>
    <property type="evidence" value="ECO:0007669"/>
    <property type="project" value="UniProtKB-KW"/>
</dbReference>
<dbReference type="InterPro" id="IPR007855">
    <property type="entry name" value="RDRP"/>
</dbReference>
<name>K5Y0B8_AGABU</name>
<evidence type="ECO:0000259" key="2">
    <source>
        <dbReference type="Pfam" id="PF05183"/>
    </source>
</evidence>
<proteinExistence type="inferred from homology"/>
<dbReference type="InterPro" id="IPR057596">
    <property type="entry name" value="RDRP_core"/>
</dbReference>
<dbReference type="FunCoup" id="K5Y0B8">
    <property type="interactions" value="3"/>
</dbReference>
<comment type="catalytic activity">
    <reaction evidence="1">
        <text>RNA(n) + a ribonucleoside 5'-triphosphate = RNA(n+1) + diphosphate</text>
        <dbReference type="Rhea" id="RHEA:21248"/>
        <dbReference type="Rhea" id="RHEA-COMP:14527"/>
        <dbReference type="Rhea" id="RHEA-COMP:17342"/>
        <dbReference type="ChEBI" id="CHEBI:33019"/>
        <dbReference type="ChEBI" id="CHEBI:61557"/>
        <dbReference type="ChEBI" id="CHEBI:140395"/>
        <dbReference type="EC" id="2.7.7.48"/>
    </reaction>
</comment>
<dbReference type="eggNOG" id="KOG0988">
    <property type="taxonomic scope" value="Eukaryota"/>
</dbReference>
<dbReference type="GO" id="GO:0030422">
    <property type="term" value="P:siRNA processing"/>
    <property type="evidence" value="ECO:0007669"/>
    <property type="project" value="TreeGrafter"/>
</dbReference>
<comment type="similarity">
    <text evidence="1">Belongs to the RdRP family.</text>
</comment>
<dbReference type="PANTHER" id="PTHR23079:SF55">
    <property type="entry name" value="RNA-DIRECTED RNA POLYMERASE"/>
    <property type="match status" value="1"/>
</dbReference>
<dbReference type="EMBL" id="JH971388">
    <property type="protein sequence ID" value="EKM81175.1"/>
    <property type="molecule type" value="Genomic_DNA"/>
</dbReference>
<dbReference type="GeneID" id="18830177"/>
<dbReference type="Pfam" id="PF05183">
    <property type="entry name" value="RdRP"/>
    <property type="match status" value="1"/>
</dbReference>
<dbReference type="AlphaFoldDB" id="K5Y0B8"/>
<reference evidence="4" key="1">
    <citation type="journal article" date="2012" name="Proc. Natl. Acad. Sci. U.S.A.">
        <title>Genome sequence of the button mushroom Agaricus bisporus reveals mechanisms governing adaptation to a humic-rich ecological niche.</title>
        <authorList>
            <person name="Morin E."/>
            <person name="Kohler A."/>
            <person name="Baker A.R."/>
            <person name="Foulongne-Oriol M."/>
            <person name="Lombard V."/>
            <person name="Nagy L.G."/>
            <person name="Ohm R.A."/>
            <person name="Patyshakuliyeva A."/>
            <person name="Brun A."/>
            <person name="Aerts A.L."/>
            <person name="Bailey A.M."/>
            <person name="Billette C."/>
            <person name="Coutinho P.M."/>
            <person name="Deakin G."/>
            <person name="Doddapaneni H."/>
            <person name="Floudas D."/>
            <person name="Grimwood J."/>
            <person name="Hilden K."/>
            <person name="Kuees U."/>
            <person name="LaButti K.M."/>
            <person name="Lapidus A."/>
            <person name="Lindquist E.A."/>
            <person name="Lucas S.M."/>
            <person name="Murat C."/>
            <person name="Riley R.W."/>
            <person name="Salamov A.A."/>
            <person name="Schmutz J."/>
            <person name="Subramanian V."/>
            <person name="Woesten H.A.B."/>
            <person name="Xu J."/>
            <person name="Eastwood D.C."/>
            <person name="Foster G.D."/>
            <person name="Sonnenberg A.S."/>
            <person name="Cullen D."/>
            <person name="de Vries R.P."/>
            <person name="Lundell T."/>
            <person name="Hibbett D.S."/>
            <person name="Henrissat B."/>
            <person name="Burton K.S."/>
            <person name="Kerrigan R.W."/>
            <person name="Challen M.P."/>
            <person name="Grigoriev I.V."/>
            <person name="Martin F."/>
        </authorList>
    </citation>
    <scope>NUCLEOTIDE SEQUENCE [LARGE SCALE GENOMIC DNA]</scope>
    <source>
        <strain evidence="4">JB137-S8 / ATCC MYA-4627 / FGSC 10392</strain>
    </source>
</reference>
<dbReference type="HOGENOM" id="CLU_001366_2_1_1"/>
<organism evidence="3 4">
    <name type="scientific">Agaricus bisporus var. burnettii (strain JB137-S8 / ATCC MYA-4627 / FGSC 10392)</name>
    <name type="common">White button mushroom</name>
    <dbReference type="NCBI Taxonomy" id="597362"/>
    <lineage>
        <taxon>Eukaryota</taxon>
        <taxon>Fungi</taxon>
        <taxon>Dikarya</taxon>
        <taxon>Basidiomycota</taxon>
        <taxon>Agaricomycotina</taxon>
        <taxon>Agaricomycetes</taxon>
        <taxon>Agaricomycetidae</taxon>
        <taxon>Agaricales</taxon>
        <taxon>Agaricineae</taxon>
        <taxon>Agaricaceae</taxon>
        <taxon>Agaricus</taxon>
    </lineage>
</organism>
<keyword evidence="1" id="KW-0808">Transferase</keyword>
<dbReference type="STRING" id="597362.K5Y0B8"/>
<accession>K5Y0B8</accession>
<evidence type="ECO:0000313" key="3">
    <source>
        <dbReference type="EMBL" id="EKM81175.1"/>
    </source>
</evidence>
<dbReference type="Proteomes" id="UP000008493">
    <property type="component" value="Unassembled WGS sequence"/>
</dbReference>
<protein>
    <recommendedName>
        <fullName evidence="1">RNA-dependent RNA polymerase</fullName>
        <ecNumber evidence="1">2.7.7.48</ecNumber>
    </recommendedName>
</protein>
<dbReference type="KEGG" id="abp:AGABI1DRAFT56593"/>
<keyword evidence="1" id="KW-0694">RNA-binding</keyword>
<evidence type="ECO:0000313" key="4">
    <source>
        <dbReference type="Proteomes" id="UP000008493"/>
    </source>
</evidence>
<dbReference type="GO" id="GO:0003723">
    <property type="term" value="F:RNA binding"/>
    <property type="evidence" value="ECO:0007669"/>
    <property type="project" value="UniProtKB-KW"/>
</dbReference>
<dbReference type="OrthoDB" id="6513042at2759"/>
<keyword evidence="1" id="KW-0696">RNA-directed RNA polymerase</keyword>
<dbReference type="GO" id="GO:0031380">
    <property type="term" value="C:nuclear RNA-directed RNA polymerase complex"/>
    <property type="evidence" value="ECO:0007669"/>
    <property type="project" value="TreeGrafter"/>
</dbReference>
<dbReference type="EC" id="2.7.7.48" evidence="1"/>